<dbReference type="EMBL" id="ML179101">
    <property type="protein sequence ID" value="THV00657.1"/>
    <property type="molecule type" value="Genomic_DNA"/>
</dbReference>
<keyword evidence="2" id="KW-1185">Reference proteome</keyword>
<feature type="non-terminal residue" evidence="1">
    <location>
        <position position="1"/>
    </location>
</feature>
<name>A0A4S8MDN8_DENBC</name>
<proteinExistence type="predicted"/>
<evidence type="ECO:0000313" key="1">
    <source>
        <dbReference type="EMBL" id="THV00657.1"/>
    </source>
</evidence>
<dbReference type="AlphaFoldDB" id="A0A4S8MDN8"/>
<evidence type="ECO:0000313" key="2">
    <source>
        <dbReference type="Proteomes" id="UP000297245"/>
    </source>
</evidence>
<reference evidence="1 2" key="1">
    <citation type="journal article" date="2019" name="Nat. Ecol. Evol.">
        <title>Megaphylogeny resolves global patterns of mushroom evolution.</title>
        <authorList>
            <person name="Varga T."/>
            <person name="Krizsan K."/>
            <person name="Foldi C."/>
            <person name="Dima B."/>
            <person name="Sanchez-Garcia M."/>
            <person name="Sanchez-Ramirez S."/>
            <person name="Szollosi G.J."/>
            <person name="Szarkandi J.G."/>
            <person name="Papp V."/>
            <person name="Albert L."/>
            <person name="Andreopoulos W."/>
            <person name="Angelini C."/>
            <person name="Antonin V."/>
            <person name="Barry K.W."/>
            <person name="Bougher N.L."/>
            <person name="Buchanan P."/>
            <person name="Buyck B."/>
            <person name="Bense V."/>
            <person name="Catcheside P."/>
            <person name="Chovatia M."/>
            <person name="Cooper J."/>
            <person name="Damon W."/>
            <person name="Desjardin D."/>
            <person name="Finy P."/>
            <person name="Geml J."/>
            <person name="Haridas S."/>
            <person name="Hughes K."/>
            <person name="Justo A."/>
            <person name="Karasinski D."/>
            <person name="Kautmanova I."/>
            <person name="Kiss B."/>
            <person name="Kocsube S."/>
            <person name="Kotiranta H."/>
            <person name="LaButti K.M."/>
            <person name="Lechner B.E."/>
            <person name="Liimatainen K."/>
            <person name="Lipzen A."/>
            <person name="Lukacs Z."/>
            <person name="Mihaltcheva S."/>
            <person name="Morgado L.N."/>
            <person name="Niskanen T."/>
            <person name="Noordeloos M.E."/>
            <person name="Ohm R.A."/>
            <person name="Ortiz-Santana B."/>
            <person name="Ovrebo C."/>
            <person name="Racz N."/>
            <person name="Riley R."/>
            <person name="Savchenko A."/>
            <person name="Shiryaev A."/>
            <person name="Soop K."/>
            <person name="Spirin V."/>
            <person name="Szebenyi C."/>
            <person name="Tomsovsky M."/>
            <person name="Tulloss R.E."/>
            <person name="Uehling J."/>
            <person name="Grigoriev I.V."/>
            <person name="Vagvolgyi C."/>
            <person name="Papp T."/>
            <person name="Martin F.M."/>
            <person name="Miettinen O."/>
            <person name="Hibbett D.S."/>
            <person name="Nagy L.G."/>
        </authorList>
    </citation>
    <scope>NUCLEOTIDE SEQUENCE [LARGE SCALE GENOMIC DNA]</scope>
    <source>
        <strain evidence="1 2">CBS 962.96</strain>
    </source>
</reference>
<sequence length="54" mass="5896">ILQSITWCEDIGAKPMMAVWDGTSLSCFTSMTITEIMTGYFLDGQSDAQGDLQS</sequence>
<gene>
    <name evidence="1" type="ORF">K435DRAFT_656893</name>
</gene>
<organism evidence="1 2">
    <name type="scientific">Dendrothele bispora (strain CBS 962.96)</name>
    <dbReference type="NCBI Taxonomy" id="1314807"/>
    <lineage>
        <taxon>Eukaryota</taxon>
        <taxon>Fungi</taxon>
        <taxon>Dikarya</taxon>
        <taxon>Basidiomycota</taxon>
        <taxon>Agaricomycotina</taxon>
        <taxon>Agaricomycetes</taxon>
        <taxon>Agaricomycetidae</taxon>
        <taxon>Agaricales</taxon>
        <taxon>Agaricales incertae sedis</taxon>
        <taxon>Dendrothele</taxon>
    </lineage>
</organism>
<protein>
    <submittedName>
        <fullName evidence="1">Uncharacterized protein</fullName>
    </submittedName>
</protein>
<accession>A0A4S8MDN8</accession>
<dbReference type="Proteomes" id="UP000297245">
    <property type="component" value="Unassembled WGS sequence"/>
</dbReference>